<dbReference type="AlphaFoldDB" id="A0A8K0P8B7"/>
<evidence type="ECO:0000256" key="1">
    <source>
        <dbReference type="SAM" id="MobiDB-lite"/>
    </source>
</evidence>
<dbReference type="GO" id="GO:0015629">
    <property type="term" value="C:actin cytoskeleton"/>
    <property type="evidence" value="ECO:0007669"/>
    <property type="project" value="TreeGrafter"/>
</dbReference>
<evidence type="ECO:0000313" key="3">
    <source>
        <dbReference type="EMBL" id="KAG8236857.1"/>
    </source>
</evidence>
<reference evidence="3" key="2">
    <citation type="submission" date="2017-10" db="EMBL/GenBank/DDBJ databases">
        <title>Ladona fulva Genome sequencing and assembly.</title>
        <authorList>
            <person name="Murali S."/>
            <person name="Richards S."/>
            <person name="Bandaranaike D."/>
            <person name="Bellair M."/>
            <person name="Blankenburg K."/>
            <person name="Chao H."/>
            <person name="Dinh H."/>
            <person name="Doddapaneni H."/>
            <person name="Dugan-Rocha S."/>
            <person name="Elkadiri S."/>
            <person name="Gnanaolivu R."/>
            <person name="Hernandez B."/>
            <person name="Skinner E."/>
            <person name="Javaid M."/>
            <person name="Lee S."/>
            <person name="Li M."/>
            <person name="Ming W."/>
            <person name="Munidasa M."/>
            <person name="Muniz J."/>
            <person name="Nguyen L."/>
            <person name="Hughes D."/>
            <person name="Osuji N."/>
            <person name="Pu L.-L."/>
            <person name="Puazo M."/>
            <person name="Qu C."/>
            <person name="Quiroz J."/>
            <person name="Raj R."/>
            <person name="Weissenberger G."/>
            <person name="Xin Y."/>
            <person name="Zou X."/>
            <person name="Han Y."/>
            <person name="Worley K."/>
            <person name="Muzny D."/>
            <person name="Gibbs R."/>
        </authorList>
    </citation>
    <scope>NUCLEOTIDE SEQUENCE</scope>
    <source>
        <strain evidence="3">Sampled in the wild</strain>
    </source>
</reference>
<feature type="domain" description="IMD" evidence="2">
    <location>
        <begin position="6"/>
        <end position="79"/>
    </location>
</feature>
<dbReference type="PANTHER" id="PTHR15708:SF4">
    <property type="entry name" value="FI21477P1-RELATED"/>
    <property type="match status" value="1"/>
</dbReference>
<dbReference type="GO" id="GO:0007009">
    <property type="term" value="P:plasma membrane organization"/>
    <property type="evidence" value="ECO:0007669"/>
    <property type="project" value="InterPro"/>
</dbReference>
<dbReference type="Proteomes" id="UP000792457">
    <property type="component" value="Unassembled WGS sequence"/>
</dbReference>
<organism evidence="3 4">
    <name type="scientific">Ladona fulva</name>
    <name type="common">Scarce chaser dragonfly</name>
    <name type="synonym">Libellula fulva</name>
    <dbReference type="NCBI Taxonomy" id="123851"/>
    <lineage>
        <taxon>Eukaryota</taxon>
        <taxon>Metazoa</taxon>
        <taxon>Ecdysozoa</taxon>
        <taxon>Arthropoda</taxon>
        <taxon>Hexapoda</taxon>
        <taxon>Insecta</taxon>
        <taxon>Pterygota</taxon>
        <taxon>Palaeoptera</taxon>
        <taxon>Odonata</taxon>
        <taxon>Epiprocta</taxon>
        <taxon>Anisoptera</taxon>
        <taxon>Libelluloidea</taxon>
        <taxon>Libellulidae</taxon>
        <taxon>Ladona</taxon>
    </lineage>
</organism>
<proteinExistence type="predicted"/>
<dbReference type="OrthoDB" id="10061327at2759"/>
<comment type="caution">
    <text evidence="3">The sequence shown here is derived from an EMBL/GenBank/DDBJ whole genome shotgun (WGS) entry which is preliminary data.</text>
</comment>
<gene>
    <name evidence="3" type="ORF">J437_LFUL017222</name>
</gene>
<dbReference type="InterPro" id="IPR013606">
    <property type="entry name" value="I-BAR_dom"/>
</dbReference>
<keyword evidence="4" id="KW-1185">Reference proteome</keyword>
<protein>
    <recommendedName>
        <fullName evidence="2">IMD domain-containing protein</fullName>
    </recommendedName>
</protein>
<dbReference type="InterPro" id="IPR027267">
    <property type="entry name" value="AH/BAR_dom_sf"/>
</dbReference>
<dbReference type="SUPFAM" id="SSF103657">
    <property type="entry name" value="BAR/IMD domain-like"/>
    <property type="match status" value="1"/>
</dbReference>
<reference evidence="3" key="1">
    <citation type="submission" date="2013-04" db="EMBL/GenBank/DDBJ databases">
        <authorList>
            <person name="Qu J."/>
            <person name="Murali S.C."/>
            <person name="Bandaranaike D."/>
            <person name="Bellair M."/>
            <person name="Blankenburg K."/>
            <person name="Chao H."/>
            <person name="Dinh H."/>
            <person name="Doddapaneni H."/>
            <person name="Downs B."/>
            <person name="Dugan-Rocha S."/>
            <person name="Elkadiri S."/>
            <person name="Gnanaolivu R.D."/>
            <person name="Hernandez B."/>
            <person name="Javaid M."/>
            <person name="Jayaseelan J.C."/>
            <person name="Lee S."/>
            <person name="Li M."/>
            <person name="Ming W."/>
            <person name="Munidasa M."/>
            <person name="Muniz J."/>
            <person name="Nguyen L."/>
            <person name="Ongeri F."/>
            <person name="Osuji N."/>
            <person name="Pu L.-L."/>
            <person name="Puazo M."/>
            <person name="Qu C."/>
            <person name="Quiroz J."/>
            <person name="Raj R."/>
            <person name="Weissenberger G."/>
            <person name="Xin Y."/>
            <person name="Zou X."/>
            <person name="Han Y."/>
            <person name="Richards S."/>
            <person name="Worley K."/>
            <person name="Muzny D."/>
            <person name="Gibbs R."/>
        </authorList>
    </citation>
    <scope>NUCLEOTIDE SEQUENCE</scope>
    <source>
        <strain evidence="3">Sampled in the wild</strain>
    </source>
</reference>
<sequence>MNLTWKGATKEIGTALTRICLRHKAVEARVKTFTRIVCFYEMKLMHSIFIEIEYKRARAELKKKSTDTLRLQKKAARKGGSMAPIGNSSGPVGGGSSLVTKLECTGVGTGPVIGGPDLQHQLDVSLADVNERRHLLEEAEHKAACAALVEERSRYCIFVACLKPVVDEEVAMLGELTHLQEVLAQLEKHTADPYSLPQASEQVILELRSGKRGRGHRGTPPSSPSSSLGSRKSSMCSSISSLNSSSSGSLRSHPSPSHHYWHRSLSQS</sequence>
<dbReference type="GO" id="GO:0030031">
    <property type="term" value="P:cell projection assembly"/>
    <property type="evidence" value="ECO:0007669"/>
    <property type="project" value="TreeGrafter"/>
</dbReference>
<evidence type="ECO:0000313" key="4">
    <source>
        <dbReference type="Proteomes" id="UP000792457"/>
    </source>
</evidence>
<feature type="region of interest" description="Disordered" evidence="1">
    <location>
        <begin position="209"/>
        <end position="268"/>
    </location>
</feature>
<feature type="domain" description="IMD" evidence="2">
    <location>
        <begin position="117"/>
        <end position="197"/>
    </location>
</feature>
<feature type="compositionally biased region" description="Low complexity" evidence="1">
    <location>
        <begin position="218"/>
        <end position="257"/>
    </location>
</feature>
<dbReference type="GO" id="GO:0003779">
    <property type="term" value="F:actin binding"/>
    <property type="evidence" value="ECO:0007669"/>
    <property type="project" value="InterPro"/>
</dbReference>
<dbReference type="GO" id="GO:0005543">
    <property type="term" value="F:phospholipid binding"/>
    <property type="evidence" value="ECO:0007669"/>
    <property type="project" value="TreeGrafter"/>
</dbReference>
<evidence type="ECO:0000259" key="2">
    <source>
        <dbReference type="Pfam" id="PF08397"/>
    </source>
</evidence>
<dbReference type="InterPro" id="IPR030127">
    <property type="entry name" value="MTSS1/MTSS2"/>
</dbReference>
<dbReference type="Gene3D" id="1.20.1270.60">
    <property type="entry name" value="Arfaptin homology (AH) domain/BAR domain"/>
    <property type="match status" value="2"/>
</dbReference>
<dbReference type="Pfam" id="PF08397">
    <property type="entry name" value="IMD"/>
    <property type="match status" value="2"/>
</dbReference>
<dbReference type="PANTHER" id="PTHR15708">
    <property type="entry name" value="ACTIN BUNDLING/MISSING IN METASTASIS-RELATED"/>
    <property type="match status" value="1"/>
</dbReference>
<dbReference type="GO" id="GO:0009898">
    <property type="term" value="C:cytoplasmic side of plasma membrane"/>
    <property type="evidence" value="ECO:0007669"/>
    <property type="project" value="TreeGrafter"/>
</dbReference>
<name>A0A8K0P8B7_LADFU</name>
<accession>A0A8K0P8B7</accession>
<dbReference type="EMBL" id="KZ309087">
    <property type="protein sequence ID" value="KAG8236857.1"/>
    <property type="molecule type" value="Genomic_DNA"/>
</dbReference>